<dbReference type="AlphaFoldDB" id="A0A074ZWZ0"/>
<evidence type="ECO:0000313" key="2">
    <source>
        <dbReference type="EMBL" id="KER31626.1"/>
    </source>
</evidence>
<keyword evidence="3" id="KW-1185">Reference proteome</keyword>
<dbReference type="Proteomes" id="UP000054324">
    <property type="component" value="Unassembled WGS sequence"/>
</dbReference>
<gene>
    <name evidence="2" type="ORF">T265_02139</name>
</gene>
<dbReference type="KEGG" id="ovi:T265_02139"/>
<sequence>MKFWTLSSEAAKNAKEREVPSWVIVEPSKWRNRNHNGFKTNLMKRNKLQKYVGCKKGTNQARTGISGKKRANRATGAAQRSTSKVGHQRESTEHKSKSLREKSDGGTPRQGNMNLDLIRFGVEWK</sequence>
<accession>A0A074ZWZ0</accession>
<feature type="region of interest" description="Disordered" evidence="1">
    <location>
        <begin position="54"/>
        <end position="114"/>
    </location>
</feature>
<evidence type="ECO:0000256" key="1">
    <source>
        <dbReference type="SAM" id="MobiDB-lite"/>
    </source>
</evidence>
<name>A0A074ZWZ0_OPIVI</name>
<evidence type="ECO:0000313" key="3">
    <source>
        <dbReference type="Proteomes" id="UP000054324"/>
    </source>
</evidence>
<dbReference type="OrthoDB" id="1732493at2759"/>
<proteinExistence type="predicted"/>
<reference evidence="2 3" key="1">
    <citation type="submission" date="2013-11" db="EMBL/GenBank/DDBJ databases">
        <title>Opisthorchis viverrini - life in the bile duct.</title>
        <authorList>
            <person name="Young N.D."/>
            <person name="Nagarajan N."/>
            <person name="Lin S.J."/>
            <person name="Korhonen P.K."/>
            <person name="Jex A.R."/>
            <person name="Hall R.S."/>
            <person name="Safavi-Hemami H."/>
            <person name="Kaewkong W."/>
            <person name="Bertrand D."/>
            <person name="Gao S."/>
            <person name="Seet Q."/>
            <person name="Wongkham S."/>
            <person name="Teh B.T."/>
            <person name="Wongkham C."/>
            <person name="Intapan P.M."/>
            <person name="Maleewong W."/>
            <person name="Yang X."/>
            <person name="Hu M."/>
            <person name="Wang Z."/>
            <person name="Hofmann A."/>
            <person name="Sternberg P.W."/>
            <person name="Tan P."/>
            <person name="Wang J."/>
            <person name="Gasser R.B."/>
        </authorList>
    </citation>
    <scope>NUCLEOTIDE SEQUENCE [LARGE SCALE GENOMIC DNA]</scope>
</reference>
<feature type="compositionally biased region" description="Basic and acidic residues" evidence="1">
    <location>
        <begin position="87"/>
        <end position="104"/>
    </location>
</feature>
<organism evidence="2 3">
    <name type="scientific">Opisthorchis viverrini</name>
    <name type="common">Southeast Asian liver fluke</name>
    <dbReference type="NCBI Taxonomy" id="6198"/>
    <lineage>
        <taxon>Eukaryota</taxon>
        <taxon>Metazoa</taxon>
        <taxon>Spiralia</taxon>
        <taxon>Lophotrochozoa</taxon>
        <taxon>Platyhelminthes</taxon>
        <taxon>Trematoda</taxon>
        <taxon>Digenea</taxon>
        <taxon>Opisthorchiida</taxon>
        <taxon>Opisthorchiata</taxon>
        <taxon>Opisthorchiidae</taxon>
        <taxon>Opisthorchis</taxon>
    </lineage>
</organism>
<dbReference type="RefSeq" id="XP_009164577.1">
    <property type="nucleotide sequence ID" value="XM_009166313.1"/>
</dbReference>
<dbReference type="CTD" id="20316327"/>
<dbReference type="GeneID" id="20316327"/>
<protein>
    <submittedName>
        <fullName evidence="2">Uncharacterized protein</fullName>
    </submittedName>
</protein>
<dbReference type="EMBL" id="KL596643">
    <property type="protein sequence ID" value="KER31626.1"/>
    <property type="molecule type" value="Genomic_DNA"/>
</dbReference>